<accession>A0A934UTF7</accession>
<dbReference type="SUPFAM" id="SSF103473">
    <property type="entry name" value="MFS general substrate transporter"/>
    <property type="match status" value="1"/>
</dbReference>
<dbReference type="PANTHER" id="PTHR42718:SF39">
    <property type="entry name" value="ACTINORHODIN TRANSPORTER-RELATED"/>
    <property type="match status" value="1"/>
</dbReference>
<feature type="transmembrane region" description="Helical" evidence="5">
    <location>
        <begin position="177"/>
        <end position="201"/>
    </location>
</feature>
<dbReference type="InterPro" id="IPR011701">
    <property type="entry name" value="MFS"/>
</dbReference>
<organism evidence="7 8">
    <name type="scientific">Ramlibacter algicola</name>
    <dbReference type="NCBI Taxonomy" id="2795217"/>
    <lineage>
        <taxon>Bacteria</taxon>
        <taxon>Pseudomonadati</taxon>
        <taxon>Pseudomonadota</taxon>
        <taxon>Betaproteobacteria</taxon>
        <taxon>Burkholderiales</taxon>
        <taxon>Comamonadaceae</taxon>
        <taxon>Ramlibacter</taxon>
    </lineage>
</organism>
<feature type="transmembrane region" description="Helical" evidence="5">
    <location>
        <begin position="61"/>
        <end position="80"/>
    </location>
</feature>
<keyword evidence="3 5" id="KW-1133">Transmembrane helix</keyword>
<gene>
    <name evidence="7" type="ORF">I8E28_20015</name>
</gene>
<feature type="transmembrane region" description="Helical" evidence="5">
    <location>
        <begin position="315"/>
        <end position="338"/>
    </location>
</feature>
<keyword evidence="2 5" id="KW-0812">Transmembrane</keyword>
<feature type="transmembrane region" description="Helical" evidence="5">
    <location>
        <begin position="272"/>
        <end position="295"/>
    </location>
</feature>
<evidence type="ECO:0000256" key="2">
    <source>
        <dbReference type="ARBA" id="ARBA00022692"/>
    </source>
</evidence>
<dbReference type="GO" id="GO:0022857">
    <property type="term" value="F:transmembrane transporter activity"/>
    <property type="evidence" value="ECO:0007669"/>
    <property type="project" value="InterPro"/>
</dbReference>
<dbReference type="CDD" id="cd17321">
    <property type="entry name" value="MFS_MMR_MDR_like"/>
    <property type="match status" value="1"/>
</dbReference>
<feature type="transmembrane region" description="Helical" evidence="5">
    <location>
        <begin position="376"/>
        <end position="403"/>
    </location>
</feature>
<dbReference type="RefSeq" id="WP_200789980.1">
    <property type="nucleotide sequence ID" value="NZ_JAEDAO010000001.1"/>
</dbReference>
<comment type="caution">
    <text evidence="7">The sequence shown here is derived from an EMBL/GenBank/DDBJ whole genome shotgun (WGS) entry which is preliminary data.</text>
</comment>
<evidence type="ECO:0000259" key="6">
    <source>
        <dbReference type="PROSITE" id="PS50850"/>
    </source>
</evidence>
<evidence type="ECO:0000313" key="8">
    <source>
        <dbReference type="Proteomes" id="UP000617041"/>
    </source>
</evidence>
<feature type="transmembrane region" description="Helical" evidence="5">
    <location>
        <begin position="415"/>
        <end position="437"/>
    </location>
</feature>
<dbReference type="AlphaFoldDB" id="A0A934UTF7"/>
<feature type="transmembrane region" description="Helical" evidence="5">
    <location>
        <begin position="239"/>
        <end position="260"/>
    </location>
</feature>
<dbReference type="PROSITE" id="PS50850">
    <property type="entry name" value="MFS"/>
    <property type="match status" value="1"/>
</dbReference>
<feature type="transmembrane region" description="Helical" evidence="5">
    <location>
        <begin position="148"/>
        <end position="171"/>
    </location>
</feature>
<dbReference type="Gene3D" id="1.20.1250.20">
    <property type="entry name" value="MFS general substrate transporter like domains"/>
    <property type="match status" value="1"/>
</dbReference>
<dbReference type="Pfam" id="PF07690">
    <property type="entry name" value="MFS_1"/>
    <property type="match status" value="1"/>
</dbReference>
<feature type="transmembrane region" description="Helical" evidence="5">
    <location>
        <begin position="92"/>
        <end position="116"/>
    </location>
</feature>
<name>A0A934UTF7_9BURK</name>
<dbReference type="InterPro" id="IPR020846">
    <property type="entry name" value="MFS_dom"/>
</dbReference>
<protein>
    <submittedName>
        <fullName evidence="7">MFS transporter</fullName>
    </submittedName>
</protein>
<dbReference type="PANTHER" id="PTHR42718">
    <property type="entry name" value="MAJOR FACILITATOR SUPERFAMILY MULTIDRUG TRANSPORTER MFSC"/>
    <property type="match status" value="1"/>
</dbReference>
<keyword evidence="4 5" id="KW-0472">Membrane</keyword>
<evidence type="ECO:0000256" key="4">
    <source>
        <dbReference type="ARBA" id="ARBA00023136"/>
    </source>
</evidence>
<feature type="domain" description="Major facilitator superfamily (MFS) profile" evidence="6">
    <location>
        <begin position="23"/>
        <end position="471"/>
    </location>
</feature>
<comment type="subcellular location">
    <subcellularLocation>
        <location evidence="1">Membrane</location>
        <topology evidence="1">Multi-pass membrane protein</topology>
    </subcellularLocation>
</comment>
<sequence>MTSPTTCLGAAGGTPARTPPGLPLLVMLSGTFLVVLDFFIVNVALPSIQQELQATNSELQWVVAGYGLATATGLVAGGRLGDMFGRRRMFMVGLFLFTLASLGCGLAPTATVLVAARVAQGLAAAVLQPQVLAMLSTTYTGAARARSFAAYGIVLGVAATLGQLAGGALIAADWGGLGWRSCFLVNVPVGLAALAAAPRTLARMAGHPGARSLDIAGMLLIAASAVGLVYPLVEGHAGGWPAWTFIVLGLSFALLVLFSAQQKWREARGRDPLVPGVLLANGRFLAGLATALAFYAGNASLYFVVALHLQQERGLSPLASGLVFSVLAAGFFATSMAAPKLARRFGRAPIAEGAALLAAAHLLQCLNLVAGREAGALFGLALLAVQGAGVGAVMAPLSAAVLAPVPAQHVGVASGLFATVQQIGNALGVALIGLLFFGLPQHGIEAASLYLAGSAALVAVLSWRSRAKPVRG</sequence>
<proteinExistence type="predicted"/>
<dbReference type="EMBL" id="JAEDAO010000001">
    <property type="protein sequence ID" value="MBK0394901.1"/>
    <property type="molecule type" value="Genomic_DNA"/>
</dbReference>
<evidence type="ECO:0000256" key="5">
    <source>
        <dbReference type="SAM" id="Phobius"/>
    </source>
</evidence>
<feature type="transmembrane region" description="Helical" evidence="5">
    <location>
        <begin position="122"/>
        <end position="141"/>
    </location>
</feature>
<keyword evidence="8" id="KW-1185">Reference proteome</keyword>
<evidence type="ECO:0000313" key="7">
    <source>
        <dbReference type="EMBL" id="MBK0394901.1"/>
    </source>
</evidence>
<evidence type="ECO:0000256" key="1">
    <source>
        <dbReference type="ARBA" id="ARBA00004141"/>
    </source>
</evidence>
<feature type="transmembrane region" description="Helical" evidence="5">
    <location>
        <begin position="213"/>
        <end position="233"/>
    </location>
</feature>
<feature type="transmembrane region" description="Helical" evidence="5">
    <location>
        <begin position="443"/>
        <end position="463"/>
    </location>
</feature>
<dbReference type="InterPro" id="IPR036259">
    <property type="entry name" value="MFS_trans_sf"/>
</dbReference>
<dbReference type="Proteomes" id="UP000617041">
    <property type="component" value="Unassembled WGS sequence"/>
</dbReference>
<feature type="transmembrane region" description="Helical" evidence="5">
    <location>
        <begin position="21"/>
        <end position="41"/>
    </location>
</feature>
<evidence type="ECO:0000256" key="3">
    <source>
        <dbReference type="ARBA" id="ARBA00022989"/>
    </source>
</evidence>
<dbReference type="Gene3D" id="1.20.1720.10">
    <property type="entry name" value="Multidrug resistance protein D"/>
    <property type="match status" value="1"/>
</dbReference>
<reference evidence="7" key="1">
    <citation type="submission" date="2020-12" db="EMBL/GenBank/DDBJ databases">
        <title>Ramlibacter sp. nov., isolated from a freshwater alga, Cryptomonas.</title>
        <authorList>
            <person name="Kim H.M."/>
            <person name="Jeon C.O."/>
        </authorList>
    </citation>
    <scope>NUCLEOTIDE SEQUENCE</scope>
    <source>
        <strain evidence="7">CrO1</strain>
    </source>
</reference>
<dbReference type="GO" id="GO:0016020">
    <property type="term" value="C:membrane"/>
    <property type="evidence" value="ECO:0007669"/>
    <property type="project" value="UniProtKB-SubCell"/>
</dbReference>